<keyword evidence="4 8" id="KW-0812">Transmembrane</keyword>
<dbReference type="AlphaFoldDB" id="A0A318LGY0"/>
<dbReference type="SUPFAM" id="SSF103473">
    <property type="entry name" value="MFS general substrate transporter"/>
    <property type="match status" value="1"/>
</dbReference>
<evidence type="ECO:0000256" key="6">
    <source>
        <dbReference type="ARBA" id="ARBA00023136"/>
    </source>
</evidence>
<feature type="compositionally biased region" description="Polar residues" evidence="7">
    <location>
        <begin position="1"/>
        <end position="18"/>
    </location>
</feature>
<feature type="transmembrane region" description="Helical" evidence="8">
    <location>
        <begin position="287"/>
        <end position="310"/>
    </location>
</feature>
<dbReference type="InterPro" id="IPR005829">
    <property type="entry name" value="Sugar_transporter_CS"/>
</dbReference>
<dbReference type="InterPro" id="IPR036259">
    <property type="entry name" value="MFS_trans_sf"/>
</dbReference>
<feature type="transmembrane region" description="Helical" evidence="8">
    <location>
        <begin position="203"/>
        <end position="224"/>
    </location>
</feature>
<evidence type="ECO:0000313" key="10">
    <source>
        <dbReference type="EMBL" id="PXY18406.1"/>
    </source>
</evidence>
<name>A0A318LGY0_9PSEU</name>
<proteinExistence type="predicted"/>
<accession>A0A318LGY0</accession>
<evidence type="ECO:0000256" key="8">
    <source>
        <dbReference type="SAM" id="Phobius"/>
    </source>
</evidence>
<feature type="transmembrane region" description="Helical" evidence="8">
    <location>
        <begin position="99"/>
        <end position="117"/>
    </location>
</feature>
<evidence type="ECO:0000256" key="1">
    <source>
        <dbReference type="ARBA" id="ARBA00004651"/>
    </source>
</evidence>
<dbReference type="Pfam" id="PF07690">
    <property type="entry name" value="MFS_1"/>
    <property type="match status" value="1"/>
</dbReference>
<dbReference type="InterPro" id="IPR020846">
    <property type="entry name" value="MFS_dom"/>
</dbReference>
<dbReference type="PANTHER" id="PTHR43045:SF4">
    <property type="entry name" value="TRANSPORTER YDFJ-RELATED"/>
    <property type="match status" value="1"/>
</dbReference>
<feature type="domain" description="Major facilitator superfamily (MFS) profile" evidence="9">
    <location>
        <begin position="26"/>
        <end position="440"/>
    </location>
</feature>
<evidence type="ECO:0000256" key="5">
    <source>
        <dbReference type="ARBA" id="ARBA00022989"/>
    </source>
</evidence>
<protein>
    <submittedName>
        <fullName evidence="10">MFS transporter</fullName>
    </submittedName>
</protein>
<feature type="transmembrane region" description="Helical" evidence="8">
    <location>
        <begin position="386"/>
        <end position="404"/>
    </location>
</feature>
<keyword evidence="11" id="KW-1185">Reference proteome</keyword>
<organism evidence="10 11">
    <name type="scientific">Prauserella flavalba</name>
    <dbReference type="NCBI Taxonomy" id="1477506"/>
    <lineage>
        <taxon>Bacteria</taxon>
        <taxon>Bacillati</taxon>
        <taxon>Actinomycetota</taxon>
        <taxon>Actinomycetes</taxon>
        <taxon>Pseudonocardiales</taxon>
        <taxon>Pseudonocardiaceae</taxon>
        <taxon>Prauserella</taxon>
    </lineage>
</organism>
<keyword evidence="2" id="KW-0813">Transport</keyword>
<feature type="transmembrane region" description="Helical" evidence="8">
    <location>
        <begin position="350"/>
        <end position="374"/>
    </location>
</feature>
<dbReference type="PANTHER" id="PTHR43045">
    <property type="entry name" value="SHIKIMATE TRANSPORTER"/>
    <property type="match status" value="1"/>
</dbReference>
<feature type="transmembrane region" description="Helical" evidence="8">
    <location>
        <begin position="322"/>
        <end position="344"/>
    </location>
</feature>
<dbReference type="RefSeq" id="WP_110343616.1">
    <property type="nucleotide sequence ID" value="NZ_MASU01000021.1"/>
</dbReference>
<dbReference type="GO" id="GO:0005886">
    <property type="term" value="C:plasma membrane"/>
    <property type="evidence" value="ECO:0007669"/>
    <property type="project" value="UniProtKB-SubCell"/>
</dbReference>
<feature type="transmembrane region" description="Helical" evidence="8">
    <location>
        <begin position="245"/>
        <end position="267"/>
    </location>
</feature>
<sequence>MATQDDALTTTRNPSPTRSGDRSRKALIGAWLGFFVDLFDIYLPIIALAPAIAYFISPGLGTAGVGIVSGCIFAATLVGRPIGAAIFGRIADTVGRRRATIVAMTGAGVVTLAIAVLPGYHQLGILSVVLFILLRLLAGVFLGGEYTGANPLAMEAAPREKRGLYSGIINTGFPLAYAAVSIITLVLLLIMPSQGVDSAYAQWGWRIPFVIGAVLSFVLVLYYRKTVEESAVFTKATRTGSPLKQLFTGTNAVSFFQVFVLMTGFWLSLQPIAASLPLLLGKNGLGMSSRSVTLVLVVAYLLLAVVDIAAAVLSQRIGRRRFLVLASAAMATVATVVYLALVRYGATNSVLAVIATIALVLLVVSPWAVLPAYINERFPTSVRASGYGLAYSLAVVLPSFYAFYQAGLGTIMPFNYTGAVLLFLGAVLVLAAALWGPETRDVDLHTGQ</sequence>
<feature type="transmembrane region" description="Helical" evidence="8">
    <location>
        <begin position="164"/>
        <end position="191"/>
    </location>
</feature>
<dbReference type="PROSITE" id="PS50850">
    <property type="entry name" value="MFS"/>
    <property type="match status" value="1"/>
</dbReference>
<comment type="caution">
    <text evidence="10">The sequence shown here is derived from an EMBL/GenBank/DDBJ whole genome shotgun (WGS) entry which is preliminary data.</text>
</comment>
<reference evidence="10 11" key="1">
    <citation type="submission" date="2016-07" db="EMBL/GenBank/DDBJ databases">
        <title>Draft genome sequence of Prauserella sp. YIM 121212, isolated from alkaline soil.</title>
        <authorList>
            <person name="Ruckert C."/>
            <person name="Albersmeier A."/>
            <person name="Jiang C.-L."/>
            <person name="Jiang Y."/>
            <person name="Kalinowski J."/>
            <person name="Schneider O."/>
            <person name="Winkler A."/>
            <person name="Zotchev S.B."/>
        </authorList>
    </citation>
    <scope>NUCLEOTIDE SEQUENCE [LARGE SCALE GENOMIC DNA]</scope>
    <source>
        <strain evidence="10 11">YIM 121212</strain>
    </source>
</reference>
<dbReference type="Proteomes" id="UP000247892">
    <property type="component" value="Unassembled WGS sequence"/>
</dbReference>
<keyword evidence="5 8" id="KW-1133">Transmembrane helix</keyword>
<comment type="subcellular location">
    <subcellularLocation>
        <location evidence="1">Cell membrane</location>
        <topology evidence="1">Multi-pass membrane protein</topology>
    </subcellularLocation>
</comment>
<evidence type="ECO:0000256" key="2">
    <source>
        <dbReference type="ARBA" id="ARBA00022448"/>
    </source>
</evidence>
<dbReference type="PROSITE" id="PS00217">
    <property type="entry name" value="SUGAR_TRANSPORT_2"/>
    <property type="match status" value="1"/>
</dbReference>
<keyword evidence="6 8" id="KW-0472">Membrane</keyword>
<dbReference type="InterPro" id="IPR011701">
    <property type="entry name" value="MFS"/>
</dbReference>
<feature type="transmembrane region" description="Helical" evidence="8">
    <location>
        <begin position="416"/>
        <end position="435"/>
    </location>
</feature>
<feature type="transmembrane region" description="Helical" evidence="8">
    <location>
        <begin position="28"/>
        <end position="56"/>
    </location>
</feature>
<gene>
    <name evidence="10" type="ORF">BA062_35405</name>
</gene>
<feature type="region of interest" description="Disordered" evidence="7">
    <location>
        <begin position="1"/>
        <end position="22"/>
    </location>
</feature>
<feature type="transmembrane region" description="Helical" evidence="8">
    <location>
        <begin position="123"/>
        <end position="143"/>
    </location>
</feature>
<evidence type="ECO:0000313" key="11">
    <source>
        <dbReference type="Proteomes" id="UP000247892"/>
    </source>
</evidence>
<dbReference type="OrthoDB" id="8953821at2"/>
<feature type="transmembrane region" description="Helical" evidence="8">
    <location>
        <begin position="62"/>
        <end position="87"/>
    </location>
</feature>
<evidence type="ECO:0000259" key="9">
    <source>
        <dbReference type="PROSITE" id="PS50850"/>
    </source>
</evidence>
<evidence type="ECO:0000256" key="3">
    <source>
        <dbReference type="ARBA" id="ARBA00022475"/>
    </source>
</evidence>
<dbReference type="GO" id="GO:0022857">
    <property type="term" value="F:transmembrane transporter activity"/>
    <property type="evidence" value="ECO:0007669"/>
    <property type="project" value="InterPro"/>
</dbReference>
<dbReference type="Gene3D" id="1.20.1250.20">
    <property type="entry name" value="MFS general substrate transporter like domains"/>
    <property type="match status" value="1"/>
</dbReference>
<evidence type="ECO:0000256" key="4">
    <source>
        <dbReference type="ARBA" id="ARBA00022692"/>
    </source>
</evidence>
<keyword evidence="3" id="KW-1003">Cell membrane</keyword>
<evidence type="ECO:0000256" key="7">
    <source>
        <dbReference type="SAM" id="MobiDB-lite"/>
    </source>
</evidence>
<dbReference type="EMBL" id="MASU01000021">
    <property type="protein sequence ID" value="PXY18406.1"/>
    <property type="molecule type" value="Genomic_DNA"/>
</dbReference>